<feature type="transmembrane region" description="Helical" evidence="6">
    <location>
        <begin position="78"/>
        <end position="99"/>
    </location>
</feature>
<accession>A0AA39PZH0</accession>
<name>A0AA39PZH0_9AGAR</name>
<protein>
    <submittedName>
        <fullName evidence="7">Uncharacterized protein</fullName>
    </submittedName>
</protein>
<keyword evidence="8" id="KW-1185">Reference proteome</keyword>
<comment type="subcellular location">
    <subcellularLocation>
        <location evidence="1">Membrane</location>
        <topology evidence="1">Multi-pass membrane protein</topology>
    </subcellularLocation>
</comment>
<evidence type="ECO:0000256" key="5">
    <source>
        <dbReference type="ARBA" id="ARBA00023136"/>
    </source>
</evidence>
<evidence type="ECO:0000256" key="4">
    <source>
        <dbReference type="ARBA" id="ARBA00022989"/>
    </source>
</evidence>
<dbReference type="GO" id="GO:0022857">
    <property type="term" value="F:transmembrane transporter activity"/>
    <property type="evidence" value="ECO:0007669"/>
    <property type="project" value="TreeGrafter"/>
</dbReference>
<comment type="caution">
    <text evidence="7">The sequence shown here is derived from an EMBL/GenBank/DDBJ whole genome shotgun (WGS) entry which is preliminary data.</text>
</comment>
<dbReference type="PANTHER" id="PTHR43791:SF3">
    <property type="entry name" value="MAJOR FACILITATOR SUPERFAMILY (MFS) PROFILE DOMAIN-CONTAINING PROTEIN"/>
    <property type="match status" value="1"/>
</dbReference>
<organism evidence="7 8">
    <name type="scientific">Armillaria luteobubalina</name>
    <dbReference type="NCBI Taxonomy" id="153913"/>
    <lineage>
        <taxon>Eukaryota</taxon>
        <taxon>Fungi</taxon>
        <taxon>Dikarya</taxon>
        <taxon>Basidiomycota</taxon>
        <taxon>Agaricomycotina</taxon>
        <taxon>Agaricomycetes</taxon>
        <taxon>Agaricomycetidae</taxon>
        <taxon>Agaricales</taxon>
        <taxon>Marasmiineae</taxon>
        <taxon>Physalacriaceae</taxon>
        <taxon>Armillaria</taxon>
    </lineage>
</organism>
<keyword evidence="2" id="KW-0813">Transport</keyword>
<evidence type="ECO:0000256" key="3">
    <source>
        <dbReference type="ARBA" id="ARBA00022692"/>
    </source>
</evidence>
<evidence type="ECO:0000313" key="8">
    <source>
        <dbReference type="Proteomes" id="UP001175228"/>
    </source>
</evidence>
<evidence type="ECO:0000256" key="1">
    <source>
        <dbReference type="ARBA" id="ARBA00004141"/>
    </source>
</evidence>
<sequence length="152" mass="16754">MDKKCATVGGRAGDPDSPYNKYCHILYTMDSTASGDDGIREIPWLALYWLCGKYSRDSSIPHLNGQASNNITSHSKRAVTTAVIVSFGGIGGIVATTIYRQQDFPRYIPGIITTIALQILLLVMLGVMTVHFWYENKKVKSKGDIGGFVYML</sequence>
<dbReference type="PANTHER" id="PTHR43791">
    <property type="entry name" value="PERMEASE-RELATED"/>
    <property type="match status" value="1"/>
</dbReference>
<feature type="transmembrane region" description="Helical" evidence="6">
    <location>
        <begin position="111"/>
        <end position="134"/>
    </location>
</feature>
<keyword evidence="3 6" id="KW-0812">Transmembrane</keyword>
<reference evidence="7" key="1">
    <citation type="submission" date="2023-06" db="EMBL/GenBank/DDBJ databases">
        <authorList>
            <consortium name="Lawrence Berkeley National Laboratory"/>
            <person name="Ahrendt S."/>
            <person name="Sahu N."/>
            <person name="Indic B."/>
            <person name="Wong-Bajracharya J."/>
            <person name="Merenyi Z."/>
            <person name="Ke H.-M."/>
            <person name="Monk M."/>
            <person name="Kocsube S."/>
            <person name="Drula E."/>
            <person name="Lipzen A."/>
            <person name="Balint B."/>
            <person name="Henrissat B."/>
            <person name="Andreopoulos B."/>
            <person name="Martin F.M."/>
            <person name="Harder C.B."/>
            <person name="Rigling D."/>
            <person name="Ford K.L."/>
            <person name="Foster G.D."/>
            <person name="Pangilinan J."/>
            <person name="Papanicolaou A."/>
            <person name="Barry K."/>
            <person name="LaButti K."/>
            <person name="Viragh M."/>
            <person name="Koriabine M."/>
            <person name="Yan M."/>
            <person name="Riley R."/>
            <person name="Champramary S."/>
            <person name="Plett K.L."/>
            <person name="Tsai I.J."/>
            <person name="Slot J."/>
            <person name="Sipos G."/>
            <person name="Plett J."/>
            <person name="Nagy L.G."/>
            <person name="Grigoriev I.V."/>
        </authorList>
    </citation>
    <scope>NUCLEOTIDE SEQUENCE</scope>
    <source>
        <strain evidence="7">HWK02</strain>
    </source>
</reference>
<dbReference type="GO" id="GO:0016020">
    <property type="term" value="C:membrane"/>
    <property type="evidence" value="ECO:0007669"/>
    <property type="project" value="UniProtKB-SubCell"/>
</dbReference>
<keyword evidence="5 6" id="KW-0472">Membrane</keyword>
<proteinExistence type="predicted"/>
<evidence type="ECO:0000313" key="7">
    <source>
        <dbReference type="EMBL" id="KAK0492890.1"/>
    </source>
</evidence>
<dbReference type="EMBL" id="JAUEPU010000027">
    <property type="protein sequence ID" value="KAK0492890.1"/>
    <property type="molecule type" value="Genomic_DNA"/>
</dbReference>
<evidence type="ECO:0000256" key="2">
    <source>
        <dbReference type="ARBA" id="ARBA00022448"/>
    </source>
</evidence>
<evidence type="ECO:0000256" key="6">
    <source>
        <dbReference type="SAM" id="Phobius"/>
    </source>
</evidence>
<dbReference type="AlphaFoldDB" id="A0AA39PZH0"/>
<keyword evidence="4 6" id="KW-1133">Transmembrane helix</keyword>
<gene>
    <name evidence="7" type="ORF">EDD18DRAFT_1108498</name>
</gene>
<dbReference type="Proteomes" id="UP001175228">
    <property type="component" value="Unassembled WGS sequence"/>
</dbReference>